<protein>
    <submittedName>
        <fullName evidence="1">Uncharacterized protein</fullName>
    </submittedName>
</protein>
<name>A0AAU9KYF5_9STRA</name>
<gene>
    <name evidence="1" type="ORF">PBS003_LOCUS4213</name>
</gene>
<dbReference type="Proteomes" id="UP001160483">
    <property type="component" value="Unassembled WGS sequence"/>
</dbReference>
<reference evidence="1" key="1">
    <citation type="submission" date="2021-11" db="EMBL/GenBank/DDBJ databases">
        <authorList>
            <person name="Islam A."/>
            <person name="Islam S."/>
            <person name="Flora M.S."/>
            <person name="Rahman M."/>
            <person name="Ziaur R.M."/>
            <person name="Epstein J.H."/>
            <person name="Hassan M."/>
            <person name="Klassen M."/>
            <person name="Woodard K."/>
            <person name="Webb A."/>
            <person name="Webby R.J."/>
            <person name="El Zowalaty M.E."/>
        </authorList>
    </citation>
    <scope>NUCLEOTIDE SEQUENCE</scope>
    <source>
        <strain evidence="1">Pbs3</strain>
    </source>
</reference>
<accession>A0AAU9KYF5</accession>
<dbReference type="EMBL" id="CAKKTJ010000168">
    <property type="protein sequence ID" value="CAH0477464.1"/>
    <property type="molecule type" value="Genomic_DNA"/>
</dbReference>
<dbReference type="AlphaFoldDB" id="A0AAU9KYF5"/>
<evidence type="ECO:0000313" key="2">
    <source>
        <dbReference type="Proteomes" id="UP001160483"/>
    </source>
</evidence>
<organism evidence="1 2">
    <name type="scientific">Peronospora belbahrii</name>
    <dbReference type="NCBI Taxonomy" id="622444"/>
    <lineage>
        <taxon>Eukaryota</taxon>
        <taxon>Sar</taxon>
        <taxon>Stramenopiles</taxon>
        <taxon>Oomycota</taxon>
        <taxon>Peronosporomycetes</taxon>
        <taxon>Peronosporales</taxon>
        <taxon>Peronosporaceae</taxon>
        <taxon>Peronospora</taxon>
    </lineage>
</organism>
<proteinExistence type="predicted"/>
<comment type="caution">
    <text evidence="1">The sequence shown here is derived from an EMBL/GenBank/DDBJ whole genome shotgun (WGS) entry which is preliminary data.</text>
</comment>
<evidence type="ECO:0000313" key="1">
    <source>
        <dbReference type="EMBL" id="CAH0477464.1"/>
    </source>
</evidence>
<sequence length="203" mass="23094">MVIVDPTTVMMEVLKATVVTEKAAAKLLKKFVDNKKDEENADLMMNEEVRHQLAQVLAHLEENRLVFCASCLCDEVILKVLAAVEALMIPRRNAKDLTMFTGFLISIPRRWLDCLKFSSARAAFDQDWQKALIKIRHTQCIDIICYIQSLGACSDHKLGSLVEHIRHTHCTSMCNIGNVRTVTLKRERTDNAAVYSERTRHPV</sequence>